<protein>
    <recommendedName>
        <fullName evidence="4">Integrase catalytic domain-containing protein</fullName>
    </recommendedName>
</protein>
<dbReference type="OrthoDB" id="418757at2759"/>
<dbReference type="PANTHER" id="PTHR11439">
    <property type="entry name" value="GAG-POL-RELATED RETROTRANSPOSON"/>
    <property type="match status" value="1"/>
</dbReference>
<evidence type="ECO:0000313" key="2">
    <source>
        <dbReference type="EMBL" id="EJK72604.1"/>
    </source>
</evidence>
<feature type="compositionally biased region" description="Basic and acidic residues" evidence="1">
    <location>
        <begin position="171"/>
        <end position="190"/>
    </location>
</feature>
<accession>K0T686</accession>
<dbReference type="InterPro" id="IPR036397">
    <property type="entry name" value="RNaseH_sf"/>
</dbReference>
<sequence>PHQARRCRIEHEFMSVRQQQRASDRFDMKGLLARDNSLLAAMAPEKAEHGDSPSLIEVLNSPLARYIKFAANECGYGEPEPAESQCSLFSIPYDTFNAHMNAVDAAGSAQLSAAVGSDPERLRRRAGACLRLLLSAACRRVLRQQLGRYEAAIKAIVDRQIERLQTATDEFDGRDSERRRTASAPRDLKQGEQPSWDRAGGSVAGLSQQLGRHDAAIKAIIDEQIERLTIAADEFDNKDTERRRTAIAPRALNQETQPCRDRAGGSGTGVRKETRDGVEYVYVCKDLLTWKPGLCKKPLSLASCLTRPPSNYYSSLSPSSPPPVTNPDPPPPPCPPPPVVVANSAASVQASRMGGMTVIKQRIRERRAARKTAERQARRIARLAPLIADLHQHFHRRAREARSMEASRLSALRRAVAATHRLRVAMPRRLPPLPRTHDPPLRRNGARHVYPRACLKPTAARPWPLIAPGKPPSRGHVRFRDSIAAVRVFDREAPAAAIGPSLCADSGASKSLNRRSTATSLGLPRTGPSDTYVRMASGQIKQAVSKTVLPFDVASDARAGEVLDDEDLADNLAAIKPFADTGHITIFHPGDDGVTIHKSDDVNIVFNAPPVVSGYRATDGSKMWRLPYRQTHGSRSGYGYAAAALATDALQQRLDALHADTTEQANNVYDLPSIEQSIHWMHASLGYPAAATWLAACRKGNLVGFPFSDVKHIRKYYPETAETPAGHLNMQRQNVRSTKPRARPFEQIDSSDLRGKKVRDVYIKVYEAKNTIFSDQTGRFPVTSQAGNKYIMLMVEIDSNAVLVEPMSSRTDKEMQRAYLALLARVKAAGVSPKKHVLDNECSEAMKTLIRDTCQLELVPPYCHRRNVAEVQIKNFKSHFISVLAGVDPDFPIHLWDKLLPGAEIQFNILRQSNMTPTVSAYAHLFGPFDFNRYPLSPLGCAVNIHVPPGVRASWGNHTRQGWYLGSSLDHYRTHRCVDATTRRDCASQTVGFKHKRITNPQVSVGDKVVHAVSSLSSTLQQLVKSSKHAPVRDDLRQLELLAAAVRPIVARHRAAAAAPAVADCERPRVPSREARPSPRIDNGPNPPTAHRPPAVTDIGAGALPALPSTRLRAPAPTPPAPFKISHGIVKREGTLPPVGTHRGAAGARRELRHLGPVPDLGPRQTRAQARRLEPSRPDEVDASLADALLSEHEFDTRDDARRQFLAKLRIAANAVLDVDSGKMLEYRQLLRHPTMKADWQHSSANEFGRLFQGIGGRIEKPTNTCFFIHKHEVPQDRFKEVTYGKFVCTVRPQKAEPFRTRLTLGGNRIKYPGDVGTPTADMLLFKILLNSVVSTPGAKFMTIDISNFYLNTPMKRFEYVKLALSDIPEEVITEYNLHEKAVDGHVYVEVRKGMYGLPQAGILAQELLQKRLETHGYYQSPIVHGLWLHKWRPIQFSLVVDDFGVKYVGEEHAQHLVNILKADYKITEDWKGEKYIGIDLEWDYLKRQVHLHMPDYIRKALEELGYTLPAHGRRQDSPHPHIPPKYGAKQQFAAGPDKSPALDKAGLKFIQQVVGKFLYLARGVDCTILPALSSLSSQQAEPTETTLQRAHQLLHYLASQEEAILTYSASDMVLAVHSDAGYLNEPNARSRAGGHFFLSKDVLHPPNNGAILNIAKIIKNVMSSAAEAELGALYIMAREAIWIRVILEELGHKQPPTPIQTDNSTAAGIINNTVQPKQTKAMDMRFHWLRDRKLRDQLRFYWRPGTLNYADYMTKHHAPTHHRNVRSEFLTPQKQLLALRAAKLAKRSIQTALTISTIQAHINKHA</sequence>
<feature type="region of interest" description="Disordered" evidence="1">
    <location>
        <begin position="504"/>
        <end position="526"/>
    </location>
</feature>
<feature type="compositionally biased region" description="Basic and acidic residues" evidence="1">
    <location>
        <begin position="1171"/>
        <end position="1180"/>
    </location>
</feature>
<feature type="region of interest" description="Disordered" evidence="1">
    <location>
        <begin position="245"/>
        <end position="272"/>
    </location>
</feature>
<feature type="non-terminal residue" evidence="2">
    <location>
        <position position="1"/>
    </location>
</feature>
<gene>
    <name evidence="2" type="ORF">THAOC_05847</name>
</gene>
<feature type="region of interest" description="Disordered" evidence="1">
    <location>
        <begin position="168"/>
        <end position="204"/>
    </location>
</feature>
<dbReference type="Gene3D" id="3.30.420.10">
    <property type="entry name" value="Ribonuclease H-like superfamily/Ribonuclease H"/>
    <property type="match status" value="1"/>
</dbReference>
<feature type="compositionally biased region" description="Pro residues" evidence="1">
    <location>
        <begin position="319"/>
        <end position="338"/>
    </location>
</feature>
<dbReference type="PANTHER" id="PTHR11439:SF483">
    <property type="entry name" value="PEPTIDE SYNTHASE GLIP-LIKE, PUTATIVE (AFU_ORTHOLOGUE AFUA_3G12920)-RELATED"/>
    <property type="match status" value="1"/>
</dbReference>
<comment type="caution">
    <text evidence="2">The sequence shown here is derived from an EMBL/GenBank/DDBJ whole genome shotgun (WGS) entry which is preliminary data.</text>
</comment>
<evidence type="ECO:0000256" key="1">
    <source>
        <dbReference type="SAM" id="MobiDB-lite"/>
    </source>
</evidence>
<feature type="region of interest" description="Disordered" evidence="1">
    <location>
        <begin position="1511"/>
        <end position="1538"/>
    </location>
</feature>
<organism evidence="2 3">
    <name type="scientific">Thalassiosira oceanica</name>
    <name type="common">Marine diatom</name>
    <dbReference type="NCBI Taxonomy" id="159749"/>
    <lineage>
        <taxon>Eukaryota</taxon>
        <taxon>Sar</taxon>
        <taxon>Stramenopiles</taxon>
        <taxon>Ochrophyta</taxon>
        <taxon>Bacillariophyta</taxon>
        <taxon>Coscinodiscophyceae</taxon>
        <taxon>Thalassiosirophycidae</taxon>
        <taxon>Thalassiosirales</taxon>
        <taxon>Thalassiosiraceae</taxon>
        <taxon>Thalassiosira</taxon>
    </lineage>
</organism>
<feature type="region of interest" description="Disordered" evidence="1">
    <location>
        <begin position="1057"/>
        <end position="1102"/>
    </location>
</feature>
<keyword evidence="3" id="KW-1185">Reference proteome</keyword>
<dbReference type="eggNOG" id="KOG0017">
    <property type="taxonomic scope" value="Eukaryota"/>
</dbReference>
<feature type="compositionally biased region" description="Polar residues" evidence="1">
    <location>
        <begin position="508"/>
        <end position="520"/>
    </location>
</feature>
<reference evidence="2 3" key="1">
    <citation type="journal article" date="2012" name="Genome Biol.">
        <title>Genome and low-iron response of an oceanic diatom adapted to chronic iron limitation.</title>
        <authorList>
            <person name="Lommer M."/>
            <person name="Specht M."/>
            <person name="Roy A.S."/>
            <person name="Kraemer L."/>
            <person name="Andreson R."/>
            <person name="Gutowska M.A."/>
            <person name="Wolf J."/>
            <person name="Bergner S.V."/>
            <person name="Schilhabel M.B."/>
            <person name="Klostermeier U.C."/>
            <person name="Beiko R.G."/>
            <person name="Rosenstiel P."/>
            <person name="Hippler M."/>
            <person name="Laroche J."/>
        </authorList>
    </citation>
    <scope>NUCLEOTIDE SEQUENCE [LARGE SCALE GENOMIC DNA]</scope>
    <source>
        <strain evidence="2 3">CCMP1005</strain>
    </source>
</reference>
<proteinExistence type="predicted"/>
<dbReference type="CDD" id="cd09272">
    <property type="entry name" value="RNase_HI_RT_Ty1"/>
    <property type="match status" value="1"/>
</dbReference>
<dbReference type="EMBL" id="AGNL01005596">
    <property type="protein sequence ID" value="EJK72604.1"/>
    <property type="molecule type" value="Genomic_DNA"/>
</dbReference>
<feature type="region of interest" description="Disordered" evidence="1">
    <location>
        <begin position="311"/>
        <end position="338"/>
    </location>
</feature>
<name>K0T686_THAOC</name>
<dbReference type="Proteomes" id="UP000266841">
    <property type="component" value="Unassembled WGS sequence"/>
</dbReference>
<evidence type="ECO:0000313" key="3">
    <source>
        <dbReference type="Proteomes" id="UP000266841"/>
    </source>
</evidence>
<dbReference type="GO" id="GO:0003676">
    <property type="term" value="F:nucleic acid binding"/>
    <property type="evidence" value="ECO:0007669"/>
    <property type="project" value="InterPro"/>
</dbReference>
<feature type="compositionally biased region" description="Basic and acidic residues" evidence="1">
    <location>
        <begin position="1064"/>
        <end position="1079"/>
    </location>
</feature>
<feature type="region of interest" description="Disordered" evidence="1">
    <location>
        <begin position="1133"/>
        <end position="1181"/>
    </location>
</feature>
<evidence type="ECO:0008006" key="4">
    <source>
        <dbReference type="Google" id="ProtNLM"/>
    </source>
</evidence>